<evidence type="ECO:0000256" key="3">
    <source>
        <dbReference type="ARBA" id="ARBA00022703"/>
    </source>
</evidence>
<evidence type="ECO:0000259" key="10">
    <source>
        <dbReference type="PROSITE" id="PS50050"/>
    </source>
</evidence>
<feature type="domain" description="TNFR-Cys" evidence="10">
    <location>
        <begin position="84"/>
        <end position="124"/>
    </location>
</feature>
<evidence type="ECO:0000256" key="7">
    <source>
        <dbReference type="ARBA" id="ARBA00023180"/>
    </source>
</evidence>
<dbReference type="OMA" id="GHYANIM"/>
<dbReference type="GeneTree" id="ENSGT00940000155167"/>
<evidence type="ECO:0000256" key="8">
    <source>
        <dbReference type="PROSITE-ProRule" id="PRU00206"/>
    </source>
</evidence>
<evidence type="ECO:0000256" key="2">
    <source>
        <dbReference type="ARBA" id="ARBA00022525"/>
    </source>
</evidence>
<dbReference type="PROSITE" id="PS50050">
    <property type="entry name" value="TNFR_NGFR_2"/>
    <property type="match status" value="1"/>
</dbReference>
<dbReference type="AlphaFoldDB" id="A0A8C4YZ47"/>
<evidence type="ECO:0000256" key="6">
    <source>
        <dbReference type="ARBA" id="ARBA00023157"/>
    </source>
</evidence>
<dbReference type="Ensembl" id="ENSGMOT00000002170.2">
    <property type="protein sequence ID" value="ENSGMOP00000002103.2"/>
    <property type="gene ID" value="ENSGMOG00000001968.2"/>
</dbReference>
<accession>A0A8C4YZ47</accession>
<dbReference type="SMART" id="SM00208">
    <property type="entry name" value="TNFR"/>
    <property type="match status" value="4"/>
</dbReference>
<dbReference type="InterPro" id="IPR052459">
    <property type="entry name" value="TNFRSF_decoy_receptor"/>
</dbReference>
<evidence type="ECO:0000256" key="9">
    <source>
        <dbReference type="SAM" id="SignalP"/>
    </source>
</evidence>
<keyword evidence="4 9" id="KW-0732">Signal</keyword>
<dbReference type="PANTHER" id="PTHR23097">
    <property type="entry name" value="TUMOR NECROSIS FACTOR RECEPTOR SUPERFAMILY MEMBER"/>
    <property type="match status" value="1"/>
</dbReference>
<keyword evidence="12" id="KW-1185">Reference proteome</keyword>
<keyword evidence="5" id="KW-0677">Repeat</keyword>
<feature type="repeat" description="TNFR-Cys" evidence="8">
    <location>
        <begin position="84"/>
        <end position="124"/>
    </location>
</feature>
<feature type="chain" id="PRO_5047236497" description="TNFR-Cys domain-containing protein" evidence="9">
    <location>
        <begin position="16"/>
        <end position="218"/>
    </location>
</feature>
<dbReference type="SUPFAM" id="SSF57586">
    <property type="entry name" value="TNF receptor-like"/>
    <property type="match status" value="2"/>
</dbReference>
<dbReference type="GO" id="GO:0005576">
    <property type="term" value="C:extracellular region"/>
    <property type="evidence" value="ECO:0007669"/>
    <property type="project" value="UniProtKB-SubCell"/>
</dbReference>
<dbReference type="Pfam" id="PF00020">
    <property type="entry name" value="TNFR_c6"/>
    <property type="match status" value="2"/>
</dbReference>
<feature type="disulfide bond" evidence="8">
    <location>
        <begin position="85"/>
        <end position="100"/>
    </location>
</feature>
<feature type="disulfide bond" evidence="8">
    <location>
        <begin position="106"/>
        <end position="124"/>
    </location>
</feature>
<dbReference type="InterPro" id="IPR001368">
    <property type="entry name" value="TNFR/NGFR_Cys_rich_reg"/>
</dbReference>
<keyword evidence="2" id="KW-0964">Secreted</keyword>
<organism evidence="11 12">
    <name type="scientific">Gadus morhua</name>
    <name type="common">Atlantic cod</name>
    <dbReference type="NCBI Taxonomy" id="8049"/>
    <lineage>
        <taxon>Eukaryota</taxon>
        <taxon>Metazoa</taxon>
        <taxon>Chordata</taxon>
        <taxon>Craniata</taxon>
        <taxon>Vertebrata</taxon>
        <taxon>Euteleostomi</taxon>
        <taxon>Actinopterygii</taxon>
        <taxon>Neopterygii</taxon>
        <taxon>Teleostei</taxon>
        <taxon>Neoteleostei</taxon>
        <taxon>Acanthomorphata</taxon>
        <taxon>Zeiogadaria</taxon>
        <taxon>Gadariae</taxon>
        <taxon>Gadiformes</taxon>
        <taxon>Gadoidei</taxon>
        <taxon>Gadidae</taxon>
        <taxon>Gadus</taxon>
    </lineage>
</organism>
<dbReference type="PROSITE" id="PS00652">
    <property type="entry name" value="TNFR_NGFR_1"/>
    <property type="match status" value="1"/>
</dbReference>
<dbReference type="GO" id="GO:0006915">
    <property type="term" value="P:apoptotic process"/>
    <property type="evidence" value="ECO:0007669"/>
    <property type="project" value="UniProtKB-KW"/>
</dbReference>
<protein>
    <recommendedName>
        <fullName evidence="10">TNFR-Cys domain-containing protein</fullName>
    </recommendedName>
</protein>
<name>A0A8C4YZ47_GADMO</name>
<dbReference type="Gene3D" id="2.10.50.10">
    <property type="entry name" value="Tumor Necrosis Factor Receptor, subunit A, domain 2"/>
    <property type="match status" value="3"/>
</dbReference>
<evidence type="ECO:0000313" key="12">
    <source>
        <dbReference type="Proteomes" id="UP000694546"/>
    </source>
</evidence>
<keyword evidence="6 8" id="KW-1015">Disulfide bond</keyword>
<evidence type="ECO:0000256" key="4">
    <source>
        <dbReference type="ARBA" id="ARBA00022729"/>
    </source>
</evidence>
<reference evidence="11" key="2">
    <citation type="submission" date="2025-09" db="UniProtKB">
        <authorList>
            <consortium name="Ensembl"/>
        </authorList>
    </citation>
    <scope>IDENTIFICATION</scope>
</reference>
<reference evidence="11" key="1">
    <citation type="submission" date="2025-08" db="UniProtKB">
        <authorList>
            <consortium name="Ensembl"/>
        </authorList>
    </citation>
    <scope>IDENTIFICATION</scope>
</reference>
<dbReference type="Proteomes" id="UP000694546">
    <property type="component" value="Chromosome 22"/>
</dbReference>
<evidence type="ECO:0000256" key="5">
    <source>
        <dbReference type="ARBA" id="ARBA00022737"/>
    </source>
</evidence>
<comment type="subcellular location">
    <subcellularLocation>
        <location evidence="1">Secreted</location>
    </subcellularLocation>
</comment>
<evidence type="ECO:0000313" key="11">
    <source>
        <dbReference type="Ensembl" id="ENSGMOP00000002103.2"/>
    </source>
</evidence>
<feature type="disulfide bond" evidence="8">
    <location>
        <begin position="103"/>
        <end position="116"/>
    </location>
</feature>
<sequence length="218" mass="22653">MFALFLCVLPPPTNGFTTNGSTSLLTSLSTNGSTSWSTSPLTTGSTTYLRTDPDSGVILTCDRCAPGTYLHAPCTGTRKSACAACPPGSFTELWNYIEACIPCGACSRNQEVQRQCSAALDTACRCVAGHYHAPDIDMCIRHSTCPTGSGVVSQGTPTADTACQPCAAGSFSGAVSARDPCHAHTACTGGRGLQLLAGGAWYDSVCTSCEELRERGEF</sequence>
<keyword evidence="3" id="KW-0053">Apoptosis</keyword>
<keyword evidence="7" id="KW-0325">Glycoprotein</keyword>
<proteinExistence type="predicted"/>
<feature type="signal peptide" evidence="9">
    <location>
        <begin position="1"/>
        <end position="15"/>
    </location>
</feature>
<dbReference type="PANTHER" id="PTHR23097:SF116">
    <property type="entry name" value="TUMOR NECROSIS FACTOR RECEPTOR SUPERFAMILY MEMBER 6B"/>
    <property type="match status" value="1"/>
</dbReference>
<evidence type="ECO:0000256" key="1">
    <source>
        <dbReference type="ARBA" id="ARBA00004613"/>
    </source>
</evidence>